<protein>
    <submittedName>
        <fullName evidence="1">Uncharacterized protein</fullName>
    </submittedName>
</protein>
<keyword evidence="2" id="KW-1185">Reference proteome</keyword>
<evidence type="ECO:0000313" key="1">
    <source>
        <dbReference type="EMBL" id="OLS03618.1"/>
    </source>
</evidence>
<accession>A0A1U7M8U3</accession>
<name>A0A1U7M8U3_TISCR</name>
<proteinExistence type="predicted"/>
<dbReference type="Proteomes" id="UP000186112">
    <property type="component" value="Unassembled WGS sequence"/>
</dbReference>
<gene>
    <name evidence="1" type="ORF">TICRE_03120</name>
</gene>
<evidence type="ECO:0000313" key="2">
    <source>
        <dbReference type="Proteomes" id="UP000186112"/>
    </source>
</evidence>
<reference evidence="1 2" key="1">
    <citation type="submission" date="2016-02" db="EMBL/GenBank/DDBJ databases">
        <title>Genome sequence of Tissierella creatinophila DSM 6911.</title>
        <authorList>
            <person name="Poehlein A."/>
            <person name="Daniel R."/>
        </authorList>
    </citation>
    <scope>NUCLEOTIDE SEQUENCE [LARGE SCALE GENOMIC DNA]</scope>
    <source>
        <strain evidence="1 2">DSM 6911</strain>
    </source>
</reference>
<comment type="caution">
    <text evidence="1">The sequence shown here is derived from an EMBL/GenBank/DDBJ whole genome shotgun (WGS) entry which is preliminary data.</text>
</comment>
<dbReference type="AlphaFoldDB" id="A0A1U7M8U3"/>
<organism evidence="1 2">
    <name type="scientific">Tissierella creatinophila DSM 6911</name>
    <dbReference type="NCBI Taxonomy" id="1123403"/>
    <lineage>
        <taxon>Bacteria</taxon>
        <taxon>Bacillati</taxon>
        <taxon>Bacillota</taxon>
        <taxon>Tissierellia</taxon>
        <taxon>Tissierellales</taxon>
        <taxon>Tissierellaceae</taxon>
        <taxon>Tissierella</taxon>
    </lineage>
</organism>
<dbReference type="EMBL" id="LTDM01000004">
    <property type="protein sequence ID" value="OLS03618.1"/>
    <property type="molecule type" value="Genomic_DNA"/>
</dbReference>
<sequence>MINRKEKKIKNWGIERDISYKDFLNMIIASKT</sequence>